<sequence length="372" mass="41248">MKRFLVALTVIGVALVQIDKVSAQDDTQTVNYDPYSTPTSPTYATPSTSPDSGNTTSDGGSTGDEGENAATNNDGNQTSDNPDGETNPTDQDPTNDDPTGNETDPLDVPFAQYIRYNINKNKIFKVISAGAEYAQQSSTQQIKQGVPPIAVTIGGAFREIGANLILNYGKYFKPVLSDLADKTEYNQVVINYQNYCDEDCVVSECILWEDLAEGKPNIFDIDCVHQCDCVLRVDTLNQWEEANLENTENSLNQTLGAAKNHVQQAVGQKADVLMNSVAQLRQLQLQNQQDFAALAGALIDNLTNCDKICVEDCINGQWVNYFQIPQCMKYCRCKQAFIAQTTHAEYNYPALIHYNQHNKDAWSLFNMLKDKF</sequence>
<name>A0A078AWB9_STYLE</name>
<accession>A0A078AWB9</accession>
<feature type="chain" id="PRO_5001729736" evidence="2">
    <location>
        <begin position="24"/>
        <end position="372"/>
    </location>
</feature>
<feature type="compositionally biased region" description="Polar residues" evidence="1">
    <location>
        <begin position="69"/>
        <end position="81"/>
    </location>
</feature>
<reference evidence="3 4" key="1">
    <citation type="submission" date="2014-06" db="EMBL/GenBank/DDBJ databases">
        <authorList>
            <person name="Swart Estienne"/>
        </authorList>
    </citation>
    <scope>NUCLEOTIDE SEQUENCE [LARGE SCALE GENOMIC DNA]</scope>
    <source>
        <strain evidence="3 4">130c</strain>
    </source>
</reference>
<evidence type="ECO:0000256" key="1">
    <source>
        <dbReference type="SAM" id="MobiDB-lite"/>
    </source>
</evidence>
<proteinExistence type="predicted"/>
<evidence type="ECO:0000313" key="3">
    <source>
        <dbReference type="EMBL" id="CDW85532.1"/>
    </source>
</evidence>
<feature type="region of interest" description="Disordered" evidence="1">
    <location>
        <begin position="28"/>
        <end position="106"/>
    </location>
</feature>
<dbReference type="AlphaFoldDB" id="A0A078AWB9"/>
<feature type="compositionally biased region" description="Low complexity" evidence="1">
    <location>
        <begin position="86"/>
        <end position="101"/>
    </location>
</feature>
<dbReference type="Proteomes" id="UP000039865">
    <property type="component" value="Unassembled WGS sequence"/>
</dbReference>
<feature type="signal peptide" evidence="2">
    <location>
        <begin position="1"/>
        <end position="23"/>
    </location>
</feature>
<evidence type="ECO:0000256" key="2">
    <source>
        <dbReference type="SAM" id="SignalP"/>
    </source>
</evidence>
<protein>
    <submittedName>
        <fullName evidence="3">Uncharacterized protein</fullName>
    </submittedName>
</protein>
<feature type="compositionally biased region" description="Low complexity" evidence="1">
    <location>
        <begin position="32"/>
        <end position="59"/>
    </location>
</feature>
<dbReference type="OrthoDB" id="325916at2759"/>
<evidence type="ECO:0000313" key="4">
    <source>
        <dbReference type="Proteomes" id="UP000039865"/>
    </source>
</evidence>
<organism evidence="3 4">
    <name type="scientific">Stylonychia lemnae</name>
    <name type="common">Ciliate</name>
    <dbReference type="NCBI Taxonomy" id="5949"/>
    <lineage>
        <taxon>Eukaryota</taxon>
        <taxon>Sar</taxon>
        <taxon>Alveolata</taxon>
        <taxon>Ciliophora</taxon>
        <taxon>Intramacronucleata</taxon>
        <taxon>Spirotrichea</taxon>
        <taxon>Stichotrichia</taxon>
        <taxon>Sporadotrichida</taxon>
        <taxon>Oxytrichidae</taxon>
        <taxon>Stylonychinae</taxon>
        <taxon>Stylonychia</taxon>
    </lineage>
</organism>
<keyword evidence="2" id="KW-0732">Signal</keyword>
<keyword evidence="4" id="KW-1185">Reference proteome</keyword>
<gene>
    <name evidence="3" type="primary">Contig15573.g16594</name>
    <name evidence="3" type="ORF">STYLEM_14611</name>
</gene>
<dbReference type="EMBL" id="CCKQ01013820">
    <property type="protein sequence ID" value="CDW85532.1"/>
    <property type="molecule type" value="Genomic_DNA"/>
</dbReference>
<dbReference type="InParanoid" id="A0A078AWB9"/>